<feature type="domain" description="Protein kinase" evidence="1">
    <location>
        <begin position="63"/>
        <end position="308"/>
    </location>
</feature>
<reference evidence="2" key="1">
    <citation type="submission" date="2022-11" db="EMBL/GenBank/DDBJ databases">
        <authorList>
            <person name="Petersen C."/>
        </authorList>
    </citation>
    <scope>NUCLEOTIDE SEQUENCE</scope>
    <source>
        <strain evidence="2">IBT 19713</strain>
    </source>
</reference>
<comment type="caution">
    <text evidence="2">The sequence shown here is derived from an EMBL/GenBank/DDBJ whole genome shotgun (WGS) entry which is preliminary data.</text>
</comment>
<dbReference type="AlphaFoldDB" id="A0A9W9U0Q2"/>
<protein>
    <submittedName>
        <fullName evidence="2">Kinase-like domain-containing protein</fullName>
    </submittedName>
</protein>
<dbReference type="GeneID" id="83197342"/>
<dbReference type="GO" id="GO:0004672">
    <property type="term" value="F:protein kinase activity"/>
    <property type="evidence" value="ECO:0007669"/>
    <property type="project" value="InterPro"/>
</dbReference>
<dbReference type="GO" id="GO:0005524">
    <property type="term" value="F:ATP binding"/>
    <property type="evidence" value="ECO:0007669"/>
    <property type="project" value="InterPro"/>
</dbReference>
<keyword evidence="2" id="KW-0418">Kinase</keyword>
<proteinExistence type="predicted"/>
<evidence type="ECO:0000313" key="3">
    <source>
        <dbReference type="Proteomes" id="UP001150941"/>
    </source>
</evidence>
<organism evidence="2 3">
    <name type="scientific">Penicillium chermesinum</name>
    <dbReference type="NCBI Taxonomy" id="63820"/>
    <lineage>
        <taxon>Eukaryota</taxon>
        <taxon>Fungi</taxon>
        <taxon>Dikarya</taxon>
        <taxon>Ascomycota</taxon>
        <taxon>Pezizomycotina</taxon>
        <taxon>Eurotiomycetes</taxon>
        <taxon>Eurotiomycetidae</taxon>
        <taxon>Eurotiales</taxon>
        <taxon>Aspergillaceae</taxon>
        <taxon>Penicillium</taxon>
    </lineage>
</organism>
<name>A0A9W9U0Q2_9EURO</name>
<sequence length="308" mass="35138">MLLQIQAYFASLISVLRNSIQCGPHWFIGKVGLRNLRPRHYQAPPHESYAVTTLYENFPFDPYVDLAVVGIGMTGIVFKIDDYRVVKKAKVYALENLTEPERLNAQYMNEINTSTLLHETQVYKRLGYNKGIVSCTCISPYGIELEFSKQGDLQSYIECRTEPPRSVKVEWILSLIRTLSYVHSRKVFLDEIALRNILVFQDQLKFVDFGQSILLPLTADMNTIRENDLTARIEILHLGWIIYSIAVWKAHHYYFFSPEHSGWPKPDVLPKTDNLFCGHVIEKCLSGDYAGADALEKDARSVLGGLGS</sequence>
<dbReference type="InterPro" id="IPR011009">
    <property type="entry name" value="Kinase-like_dom_sf"/>
</dbReference>
<evidence type="ECO:0000259" key="1">
    <source>
        <dbReference type="PROSITE" id="PS50011"/>
    </source>
</evidence>
<gene>
    <name evidence="2" type="ORF">N7468_000742</name>
</gene>
<dbReference type="OrthoDB" id="4360026at2759"/>
<dbReference type="Pfam" id="PF00069">
    <property type="entry name" value="Pkinase"/>
    <property type="match status" value="1"/>
</dbReference>
<dbReference type="PROSITE" id="PS50011">
    <property type="entry name" value="PROTEIN_KINASE_DOM"/>
    <property type="match status" value="1"/>
</dbReference>
<keyword evidence="3" id="KW-1185">Reference proteome</keyword>
<dbReference type="EMBL" id="JAPQKS010000001">
    <property type="protein sequence ID" value="KAJ5249291.1"/>
    <property type="molecule type" value="Genomic_DNA"/>
</dbReference>
<dbReference type="Gene3D" id="1.10.510.10">
    <property type="entry name" value="Transferase(Phosphotransferase) domain 1"/>
    <property type="match status" value="1"/>
</dbReference>
<dbReference type="Proteomes" id="UP001150941">
    <property type="component" value="Unassembled WGS sequence"/>
</dbReference>
<reference evidence="2" key="2">
    <citation type="journal article" date="2023" name="IMA Fungus">
        <title>Comparative genomic study of the Penicillium genus elucidates a diverse pangenome and 15 lateral gene transfer events.</title>
        <authorList>
            <person name="Petersen C."/>
            <person name="Sorensen T."/>
            <person name="Nielsen M.R."/>
            <person name="Sondergaard T.E."/>
            <person name="Sorensen J.L."/>
            <person name="Fitzpatrick D.A."/>
            <person name="Frisvad J.C."/>
            <person name="Nielsen K.L."/>
        </authorList>
    </citation>
    <scope>NUCLEOTIDE SEQUENCE</scope>
    <source>
        <strain evidence="2">IBT 19713</strain>
    </source>
</reference>
<dbReference type="RefSeq" id="XP_058336070.1">
    <property type="nucleotide sequence ID" value="XM_058470039.1"/>
</dbReference>
<dbReference type="InterPro" id="IPR000719">
    <property type="entry name" value="Prot_kinase_dom"/>
</dbReference>
<keyword evidence="2" id="KW-0808">Transferase</keyword>
<dbReference type="SMART" id="SM00220">
    <property type="entry name" value="S_TKc"/>
    <property type="match status" value="1"/>
</dbReference>
<accession>A0A9W9U0Q2</accession>
<evidence type="ECO:0000313" key="2">
    <source>
        <dbReference type="EMBL" id="KAJ5249291.1"/>
    </source>
</evidence>
<dbReference type="SUPFAM" id="SSF56112">
    <property type="entry name" value="Protein kinase-like (PK-like)"/>
    <property type="match status" value="1"/>
</dbReference>